<feature type="transmembrane region" description="Helical" evidence="8">
    <location>
        <begin position="142"/>
        <end position="164"/>
    </location>
</feature>
<evidence type="ECO:0000256" key="4">
    <source>
        <dbReference type="ARBA" id="ARBA00022692"/>
    </source>
</evidence>
<keyword evidence="6 8" id="KW-1133">Transmembrane helix</keyword>
<evidence type="ECO:0000256" key="1">
    <source>
        <dbReference type="ARBA" id="ARBA00004651"/>
    </source>
</evidence>
<dbReference type="GO" id="GO:0005886">
    <property type="term" value="C:plasma membrane"/>
    <property type="evidence" value="ECO:0007669"/>
    <property type="project" value="UniProtKB-SubCell"/>
</dbReference>
<dbReference type="InterPro" id="IPR026034">
    <property type="entry name" value="MreD_proteobac"/>
</dbReference>
<dbReference type="PANTHER" id="PTHR37484">
    <property type="entry name" value="ROD SHAPE-DETERMINING PROTEIN MRED"/>
    <property type="match status" value="1"/>
</dbReference>
<dbReference type="GO" id="GO:0008360">
    <property type="term" value="P:regulation of cell shape"/>
    <property type="evidence" value="ECO:0007669"/>
    <property type="project" value="UniProtKB-KW"/>
</dbReference>
<evidence type="ECO:0000313" key="9">
    <source>
        <dbReference type="EMBL" id="QJR16840.1"/>
    </source>
</evidence>
<dbReference type="NCBIfam" id="TIGR03426">
    <property type="entry name" value="shape_MreD"/>
    <property type="match status" value="1"/>
</dbReference>
<keyword evidence="10" id="KW-1185">Reference proteome</keyword>
<dbReference type="Proteomes" id="UP000503096">
    <property type="component" value="Chromosome"/>
</dbReference>
<dbReference type="Pfam" id="PF04093">
    <property type="entry name" value="MreD"/>
    <property type="match status" value="1"/>
</dbReference>
<feature type="transmembrane region" description="Helical" evidence="8">
    <location>
        <begin position="116"/>
        <end position="136"/>
    </location>
</feature>
<evidence type="ECO:0000256" key="7">
    <source>
        <dbReference type="ARBA" id="ARBA00023136"/>
    </source>
</evidence>
<dbReference type="PANTHER" id="PTHR37484:SF1">
    <property type="entry name" value="ROD SHAPE-DETERMINING PROTEIN MRED"/>
    <property type="match status" value="1"/>
</dbReference>
<keyword evidence="7 8" id="KW-0472">Membrane</keyword>
<keyword evidence="5" id="KW-0133">Cell shape</keyword>
<evidence type="ECO:0000313" key="10">
    <source>
        <dbReference type="Proteomes" id="UP000503096"/>
    </source>
</evidence>
<dbReference type="KEGG" id="upl:DSM104440_03676"/>
<evidence type="ECO:0000256" key="2">
    <source>
        <dbReference type="ARBA" id="ARBA00007776"/>
    </source>
</evidence>
<sequence>MRSSDLTPLARDVMRNPASGGYVIASFFAAYVLAVMPASGTWLLARPDFVLLVLVYWALHGPRHVGQGIAFALGLLMDVSDSMLLGQHAFAYVIAVFGAQVLRVRILAFPFPAQTLHVAGIFMVAALVMLLLNLLLGAEFPGLAFFISPLLTALLWGPASWVLAMRRSRSESPT</sequence>
<reference evidence="9 10" key="1">
    <citation type="submission" date="2020-04" db="EMBL/GenBank/DDBJ databases">
        <title>Usitatibacter rugosus gen. nov., sp. nov. and Usitatibacter palustris sp. nov., novel members of Usitatibacteraceae fam. nov. within the order Nitrosomonadales isolated from soil.</title>
        <authorList>
            <person name="Huber K.J."/>
            <person name="Neumann-Schaal M."/>
            <person name="Geppert A."/>
            <person name="Luckner M."/>
            <person name="Wanner G."/>
            <person name="Overmann J."/>
        </authorList>
    </citation>
    <scope>NUCLEOTIDE SEQUENCE [LARGE SCALE GENOMIC DNA]</scope>
    <source>
        <strain evidence="9 10">Swamp67</strain>
    </source>
</reference>
<dbReference type="RefSeq" id="WP_171165306.1">
    <property type="nucleotide sequence ID" value="NZ_CP053073.1"/>
</dbReference>
<evidence type="ECO:0000256" key="8">
    <source>
        <dbReference type="SAM" id="Phobius"/>
    </source>
</evidence>
<evidence type="ECO:0000256" key="3">
    <source>
        <dbReference type="ARBA" id="ARBA00022475"/>
    </source>
</evidence>
<dbReference type="FunCoup" id="A0A6M4HAY0">
    <property type="interactions" value="99"/>
</dbReference>
<feature type="transmembrane region" description="Helical" evidence="8">
    <location>
        <begin position="85"/>
        <end position="104"/>
    </location>
</feature>
<dbReference type="PIRSF" id="PIRSF018472">
    <property type="entry name" value="MreD_proteobac"/>
    <property type="match status" value="1"/>
</dbReference>
<comment type="subcellular location">
    <subcellularLocation>
        <location evidence="1">Cell membrane</location>
        <topology evidence="1">Multi-pass membrane protein</topology>
    </subcellularLocation>
</comment>
<organism evidence="9 10">
    <name type="scientific">Usitatibacter palustris</name>
    <dbReference type="NCBI Taxonomy" id="2732487"/>
    <lineage>
        <taxon>Bacteria</taxon>
        <taxon>Pseudomonadati</taxon>
        <taxon>Pseudomonadota</taxon>
        <taxon>Betaproteobacteria</taxon>
        <taxon>Nitrosomonadales</taxon>
        <taxon>Usitatibacteraceae</taxon>
        <taxon>Usitatibacter</taxon>
    </lineage>
</organism>
<dbReference type="AlphaFoldDB" id="A0A6M4HAY0"/>
<accession>A0A6M4HAY0</accession>
<evidence type="ECO:0000256" key="6">
    <source>
        <dbReference type="ARBA" id="ARBA00022989"/>
    </source>
</evidence>
<keyword evidence="4 8" id="KW-0812">Transmembrane</keyword>
<proteinExistence type="inferred from homology"/>
<name>A0A6M4HAY0_9PROT</name>
<feature type="transmembrane region" description="Helical" evidence="8">
    <location>
        <begin position="21"/>
        <end position="45"/>
    </location>
</feature>
<dbReference type="InterPro" id="IPR007227">
    <property type="entry name" value="Cell_shape_determining_MreD"/>
</dbReference>
<gene>
    <name evidence="9" type="ORF">DSM104440_03676</name>
</gene>
<comment type="similarity">
    <text evidence="2">Belongs to the MreD family.</text>
</comment>
<dbReference type="EMBL" id="CP053073">
    <property type="protein sequence ID" value="QJR16840.1"/>
    <property type="molecule type" value="Genomic_DNA"/>
</dbReference>
<keyword evidence="3" id="KW-1003">Cell membrane</keyword>
<protein>
    <submittedName>
        <fullName evidence="9">Uncharacterized protein</fullName>
    </submittedName>
</protein>
<dbReference type="InParanoid" id="A0A6M4HAY0"/>
<evidence type="ECO:0000256" key="5">
    <source>
        <dbReference type="ARBA" id="ARBA00022960"/>
    </source>
</evidence>